<accession>A0A210PDZ3</accession>
<evidence type="ECO:0000256" key="6">
    <source>
        <dbReference type="ARBA" id="ARBA00020510"/>
    </source>
</evidence>
<dbReference type="InterPro" id="IPR050361">
    <property type="entry name" value="MPP/UQCRC_Complex"/>
</dbReference>
<dbReference type="InterPro" id="IPR011765">
    <property type="entry name" value="Pept_M16_N"/>
</dbReference>
<evidence type="ECO:0000256" key="9">
    <source>
        <dbReference type="ARBA" id="ARBA00022801"/>
    </source>
</evidence>
<dbReference type="GO" id="GO:0006627">
    <property type="term" value="P:protein processing involved in protein targeting to mitochondrion"/>
    <property type="evidence" value="ECO:0007669"/>
    <property type="project" value="TreeGrafter"/>
</dbReference>
<reference evidence="18 19" key="1">
    <citation type="journal article" date="2017" name="Nat. Ecol. Evol.">
        <title>Scallop genome provides insights into evolution of bilaterian karyotype and development.</title>
        <authorList>
            <person name="Wang S."/>
            <person name="Zhang J."/>
            <person name="Jiao W."/>
            <person name="Li J."/>
            <person name="Xun X."/>
            <person name="Sun Y."/>
            <person name="Guo X."/>
            <person name="Huan P."/>
            <person name="Dong B."/>
            <person name="Zhang L."/>
            <person name="Hu X."/>
            <person name="Sun X."/>
            <person name="Wang J."/>
            <person name="Zhao C."/>
            <person name="Wang Y."/>
            <person name="Wang D."/>
            <person name="Huang X."/>
            <person name="Wang R."/>
            <person name="Lv J."/>
            <person name="Li Y."/>
            <person name="Zhang Z."/>
            <person name="Liu B."/>
            <person name="Lu W."/>
            <person name="Hui Y."/>
            <person name="Liang J."/>
            <person name="Zhou Z."/>
            <person name="Hou R."/>
            <person name="Li X."/>
            <person name="Liu Y."/>
            <person name="Li H."/>
            <person name="Ning X."/>
            <person name="Lin Y."/>
            <person name="Zhao L."/>
            <person name="Xing Q."/>
            <person name="Dou J."/>
            <person name="Li Y."/>
            <person name="Mao J."/>
            <person name="Guo H."/>
            <person name="Dou H."/>
            <person name="Li T."/>
            <person name="Mu C."/>
            <person name="Jiang W."/>
            <person name="Fu Q."/>
            <person name="Fu X."/>
            <person name="Miao Y."/>
            <person name="Liu J."/>
            <person name="Yu Q."/>
            <person name="Li R."/>
            <person name="Liao H."/>
            <person name="Li X."/>
            <person name="Kong Y."/>
            <person name="Jiang Z."/>
            <person name="Chourrout D."/>
            <person name="Li R."/>
            <person name="Bao Z."/>
        </authorList>
    </citation>
    <scope>NUCLEOTIDE SEQUENCE [LARGE SCALE GENOMIC DNA]</scope>
    <source>
        <strain evidence="18 19">PY_sf001</strain>
    </source>
</reference>
<keyword evidence="12" id="KW-0482">Metalloprotease</keyword>
<name>A0A210PDZ3_MIZYE</name>
<dbReference type="PROSITE" id="PS00143">
    <property type="entry name" value="INSULINASE"/>
    <property type="match status" value="1"/>
</dbReference>
<evidence type="ECO:0000256" key="2">
    <source>
        <dbReference type="ARBA" id="ARBA00001947"/>
    </source>
</evidence>
<keyword evidence="8" id="KW-0479">Metal-binding</keyword>
<keyword evidence="13" id="KW-0496">Mitochondrion</keyword>
<dbReference type="PANTHER" id="PTHR11851">
    <property type="entry name" value="METALLOPROTEASE"/>
    <property type="match status" value="1"/>
</dbReference>
<evidence type="ECO:0000256" key="3">
    <source>
        <dbReference type="ARBA" id="ARBA00004173"/>
    </source>
</evidence>
<keyword evidence="11" id="KW-0809">Transit peptide</keyword>
<evidence type="ECO:0000259" key="17">
    <source>
        <dbReference type="Pfam" id="PF05193"/>
    </source>
</evidence>
<comment type="catalytic activity">
    <reaction evidence="1">
        <text>Release of N-terminal transit peptides from precursor proteins imported into the mitochondrion, typically with Arg in position P2.</text>
        <dbReference type="EC" id="3.4.24.64"/>
    </reaction>
</comment>
<dbReference type="FunFam" id="3.30.830.10:FF:000002">
    <property type="entry name" value="Mitochondrial-processing peptidase subunit beta"/>
    <property type="match status" value="1"/>
</dbReference>
<dbReference type="Proteomes" id="UP000242188">
    <property type="component" value="Unassembled WGS sequence"/>
</dbReference>
<dbReference type="Pfam" id="PF00675">
    <property type="entry name" value="Peptidase_M16"/>
    <property type="match status" value="1"/>
</dbReference>
<evidence type="ECO:0000313" key="18">
    <source>
        <dbReference type="EMBL" id="OWF34708.1"/>
    </source>
</evidence>
<keyword evidence="10" id="KW-0862">Zinc</keyword>
<dbReference type="GO" id="GO:0004222">
    <property type="term" value="F:metalloendopeptidase activity"/>
    <property type="evidence" value="ECO:0007669"/>
    <property type="project" value="UniProtKB-EC"/>
</dbReference>
<comment type="similarity">
    <text evidence="4 15">Belongs to the peptidase M16 family.</text>
</comment>
<organism evidence="18 19">
    <name type="scientific">Mizuhopecten yessoensis</name>
    <name type="common">Japanese scallop</name>
    <name type="synonym">Patinopecten yessoensis</name>
    <dbReference type="NCBI Taxonomy" id="6573"/>
    <lineage>
        <taxon>Eukaryota</taxon>
        <taxon>Metazoa</taxon>
        <taxon>Spiralia</taxon>
        <taxon>Lophotrochozoa</taxon>
        <taxon>Mollusca</taxon>
        <taxon>Bivalvia</taxon>
        <taxon>Autobranchia</taxon>
        <taxon>Pteriomorphia</taxon>
        <taxon>Pectinida</taxon>
        <taxon>Pectinoidea</taxon>
        <taxon>Pectinidae</taxon>
        <taxon>Mizuhopecten</taxon>
    </lineage>
</organism>
<feature type="domain" description="Peptidase M16 N-terminal" evidence="16">
    <location>
        <begin position="56"/>
        <end position="202"/>
    </location>
</feature>
<protein>
    <recommendedName>
        <fullName evidence="6">Mitochondrial-processing peptidase subunit beta</fullName>
        <ecNumber evidence="5">3.4.24.64</ecNumber>
    </recommendedName>
    <alternativeName>
        <fullName evidence="14">Beta-MPP</fullName>
    </alternativeName>
</protein>
<dbReference type="InterPro" id="IPR011249">
    <property type="entry name" value="Metalloenz_LuxS/M16"/>
</dbReference>
<dbReference type="STRING" id="6573.A0A210PDZ3"/>
<sequence>MAARLFRIANPASKVLAVSKQNPVKWQVARASFTPYQQAILNLPETKVTTLDNGFRVATEDSGDPTCTVGVWVDAGSRFENAKNNGVAHFLEHMTFKGTKKRSRHDLELEIENMGAHLNAYTSREQTVYYAKSFSKDLGKTVEILSDIMQNSRLAESDVENERPTILREMQEVETNLQEVVFDHLHAVAYQDTPLGRTILGPTENILSINRDDITEFVKDHYSPDRMVLAGAGGVNHDELVKYANQHFGSLKMLPEPSGAYPKNPCRFSGSEVRVRNDNMPLLHFAIAVEGCGWDNPDNIPLQVANTLIGHYDRAMIGGANLSNPFVANCAGYNLCHSFQSFNTCYTDTGLWGCYVVCEGPKGDVMMKELQNEWVRICNSVTDFEVDRAKNLLRISMLLHLDGSHPICEDIGRQMLCYGRRLDLAELEARIMGVTAEDVKRVCTEYIYNMCPAVAAVGPVEGLPDYDRIRSQMYKLRM</sequence>
<comment type="subcellular location">
    <subcellularLocation>
        <location evidence="3">Mitochondrion</location>
    </subcellularLocation>
</comment>
<dbReference type="GO" id="GO:0046872">
    <property type="term" value="F:metal ion binding"/>
    <property type="evidence" value="ECO:0007669"/>
    <property type="project" value="UniProtKB-KW"/>
</dbReference>
<dbReference type="EMBL" id="NEDP02076751">
    <property type="protein sequence ID" value="OWF34708.1"/>
    <property type="molecule type" value="Genomic_DNA"/>
</dbReference>
<evidence type="ECO:0000256" key="4">
    <source>
        <dbReference type="ARBA" id="ARBA00007261"/>
    </source>
</evidence>
<evidence type="ECO:0000256" key="7">
    <source>
        <dbReference type="ARBA" id="ARBA00022670"/>
    </source>
</evidence>
<keyword evidence="19" id="KW-1185">Reference proteome</keyword>
<evidence type="ECO:0000256" key="13">
    <source>
        <dbReference type="ARBA" id="ARBA00023128"/>
    </source>
</evidence>
<dbReference type="FunFam" id="3.30.830.10:FF:000001">
    <property type="entry name" value="Mitochondrial-processing peptidase subunit beta, mitochondrial"/>
    <property type="match status" value="1"/>
</dbReference>
<dbReference type="PANTHER" id="PTHR11851:SF149">
    <property type="entry name" value="GH01077P"/>
    <property type="match status" value="1"/>
</dbReference>
<evidence type="ECO:0000256" key="8">
    <source>
        <dbReference type="ARBA" id="ARBA00022723"/>
    </source>
</evidence>
<gene>
    <name evidence="18" type="ORF">KP79_PYT11475</name>
</gene>
<dbReference type="SUPFAM" id="SSF63411">
    <property type="entry name" value="LuxS/MPP-like metallohydrolase"/>
    <property type="match status" value="2"/>
</dbReference>
<evidence type="ECO:0000256" key="1">
    <source>
        <dbReference type="ARBA" id="ARBA00001098"/>
    </source>
</evidence>
<evidence type="ECO:0000256" key="10">
    <source>
        <dbReference type="ARBA" id="ARBA00022833"/>
    </source>
</evidence>
<dbReference type="OrthoDB" id="10251424at2759"/>
<evidence type="ECO:0000256" key="5">
    <source>
        <dbReference type="ARBA" id="ARBA00012299"/>
    </source>
</evidence>
<evidence type="ECO:0000256" key="14">
    <source>
        <dbReference type="ARBA" id="ARBA00031018"/>
    </source>
</evidence>
<evidence type="ECO:0000259" key="16">
    <source>
        <dbReference type="Pfam" id="PF00675"/>
    </source>
</evidence>
<proteinExistence type="inferred from homology"/>
<evidence type="ECO:0000256" key="15">
    <source>
        <dbReference type="RuleBase" id="RU004447"/>
    </source>
</evidence>
<dbReference type="InterPro" id="IPR007863">
    <property type="entry name" value="Peptidase_M16_C"/>
</dbReference>
<feature type="domain" description="Peptidase M16 C-terminal" evidence="17">
    <location>
        <begin position="208"/>
        <end position="393"/>
    </location>
</feature>
<evidence type="ECO:0000256" key="11">
    <source>
        <dbReference type="ARBA" id="ARBA00022946"/>
    </source>
</evidence>
<evidence type="ECO:0000313" key="19">
    <source>
        <dbReference type="Proteomes" id="UP000242188"/>
    </source>
</evidence>
<dbReference type="EC" id="3.4.24.64" evidence="5"/>
<comment type="cofactor">
    <cofactor evidence="2">
        <name>Zn(2+)</name>
        <dbReference type="ChEBI" id="CHEBI:29105"/>
    </cofactor>
</comment>
<dbReference type="GO" id="GO:0005759">
    <property type="term" value="C:mitochondrial matrix"/>
    <property type="evidence" value="ECO:0007669"/>
    <property type="project" value="UniProtKB-ARBA"/>
</dbReference>
<dbReference type="AlphaFoldDB" id="A0A210PDZ3"/>
<keyword evidence="7" id="KW-0645">Protease</keyword>
<dbReference type="InterPro" id="IPR001431">
    <property type="entry name" value="Pept_M16_Zn_BS"/>
</dbReference>
<comment type="caution">
    <text evidence="18">The sequence shown here is derived from an EMBL/GenBank/DDBJ whole genome shotgun (WGS) entry which is preliminary data.</text>
</comment>
<dbReference type="Gene3D" id="3.30.830.10">
    <property type="entry name" value="Metalloenzyme, LuxS/M16 peptidase-like"/>
    <property type="match status" value="2"/>
</dbReference>
<keyword evidence="9" id="KW-0378">Hydrolase</keyword>
<dbReference type="Pfam" id="PF05193">
    <property type="entry name" value="Peptidase_M16_C"/>
    <property type="match status" value="1"/>
</dbReference>
<evidence type="ECO:0000256" key="12">
    <source>
        <dbReference type="ARBA" id="ARBA00023049"/>
    </source>
</evidence>